<dbReference type="RefSeq" id="WP_036097072.1">
    <property type="nucleotide sequence ID" value="NZ_AODF01000011.1"/>
</dbReference>
<keyword evidence="1" id="KW-0732">Signal</keyword>
<dbReference type="InterPro" id="IPR025059">
    <property type="entry name" value="DUF3997"/>
</dbReference>
<accession>A0ABN0RG18</accession>
<comment type="caution">
    <text evidence="2">The sequence shown here is derived from an EMBL/GenBank/DDBJ whole genome shotgun (WGS) entry which is preliminary data.</text>
</comment>
<organism evidence="2 3">
    <name type="scientific">Listeria floridensis FSL S10-1187</name>
    <dbReference type="NCBI Taxonomy" id="1265817"/>
    <lineage>
        <taxon>Bacteria</taxon>
        <taxon>Bacillati</taxon>
        <taxon>Bacillota</taxon>
        <taxon>Bacilli</taxon>
        <taxon>Bacillales</taxon>
        <taxon>Listeriaceae</taxon>
        <taxon>Listeria</taxon>
    </lineage>
</organism>
<reference evidence="2 3" key="1">
    <citation type="journal article" date="2014" name="Int. J. Syst. Evol. Microbiol.">
        <title>Listeria floridensis sp. nov., Listeria aquatica sp. nov., Listeria cornellensis sp. nov., Listeria riparia sp. nov. and Listeria grandensis sp. nov., from agricultural and natural environments.</title>
        <authorList>
            <person name="den Bakker H.C."/>
            <person name="Warchocki S."/>
            <person name="Wright E.M."/>
            <person name="Allred A.F."/>
            <person name="Ahlstrom C."/>
            <person name="Manuel C.S."/>
            <person name="Stasiewicz M.J."/>
            <person name="Burrell A."/>
            <person name="Roof S."/>
            <person name="Strawn L."/>
            <person name="Fortes E.D."/>
            <person name="Nightingale K.K."/>
            <person name="Kephart D."/>
            <person name="Wiedmann M."/>
        </authorList>
    </citation>
    <scope>NUCLEOTIDE SEQUENCE [LARGE SCALE GENOMIC DNA]</scope>
    <source>
        <strain evidence="2 3">FSL S10-1187</strain>
    </source>
</reference>
<keyword evidence="3" id="KW-1185">Reference proteome</keyword>
<dbReference type="Pfam" id="PF13162">
    <property type="entry name" value="DUF3997"/>
    <property type="match status" value="1"/>
</dbReference>
<feature type="chain" id="PRO_5045941064" description="Lipoprotein" evidence="1">
    <location>
        <begin position="22"/>
        <end position="147"/>
    </location>
</feature>
<evidence type="ECO:0000313" key="2">
    <source>
        <dbReference type="EMBL" id="EUJ32446.1"/>
    </source>
</evidence>
<protein>
    <recommendedName>
        <fullName evidence="4">Lipoprotein</fullName>
    </recommendedName>
</protein>
<feature type="signal peptide" evidence="1">
    <location>
        <begin position="1"/>
        <end position="21"/>
    </location>
</feature>
<sequence length="147" mass="17263">MKKILGLLVVMILILSGCAGSADYAIKVNDRYEIWQIYPTLHVIHDNENGEIQLDNHTNSSSDSSDNIVKLNWDKDFLIAKTETEEESNKWFKKHENPTYWLLDLEKNQLTGPIKSETEFKNILKEKKIDLELMSYEKRIKDEEKIY</sequence>
<dbReference type="EMBL" id="AODF01000011">
    <property type="protein sequence ID" value="EUJ32446.1"/>
    <property type="molecule type" value="Genomic_DNA"/>
</dbReference>
<gene>
    <name evidence="2" type="ORF">MFLO_06992</name>
</gene>
<evidence type="ECO:0000256" key="1">
    <source>
        <dbReference type="SAM" id="SignalP"/>
    </source>
</evidence>
<evidence type="ECO:0008006" key="4">
    <source>
        <dbReference type="Google" id="ProtNLM"/>
    </source>
</evidence>
<dbReference type="Proteomes" id="UP000019249">
    <property type="component" value="Unassembled WGS sequence"/>
</dbReference>
<evidence type="ECO:0000313" key="3">
    <source>
        <dbReference type="Proteomes" id="UP000019249"/>
    </source>
</evidence>
<proteinExistence type="predicted"/>
<name>A0ABN0RG18_9LIST</name>
<dbReference type="PROSITE" id="PS51257">
    <property type="entry name" value="PROKAR_LIPOPROTEIN"/>
    <property type="match status" value="1"/>
</dbReference>